<dbReference type="RefSeq" id="WP_344626910.1">
    <property type="nucleotide sequence ID" value="NZ_BAAALD010000082.1"/>
</dbReference>
<evidence type="ECO:0000256" key="1">
    <source>
        <dbReference type="SAM" id="MobiDB-lite"/>
    </source>
</evidence>
<comment type="caution">
    <text evidence="2">The sequence shown here is derived from an EMBL/GenBank/DDBJ whole genome shotgun (WGS) entry which is preliminary data.</text>
</comment>
<evidence type="ECO:0000313" key="2">
    <source>
        <dbReference type="EMBL" id="GAA1111418.1"/>
    </source>
</evidence>
<protein>
    <recommendedName>
        <fullName evidence="4">FHA domain-containing protein</fullName>
    </recommendedName>
</protein>
<evidence type="ECO:0008006" key="4">
    <source>
        <dbReference type="Google" id="ProtNLM"/>
    </source>
</evidence>
<gene>
    <name evidence="2" type="ORF">GCM10009663_60870</name>
</gene>
<evidence type="ECO:0000313" key="3">
    <source>
        <dbReference type="Proteomes" id="UP001499987"/>
    </source>
</evidence>
<proteinExistence type="predicted"/>
<name>A0ABN1U0T2_9ACTN</name>
<dbReference type="EMBL" id="BAAALD010000082">
    <property type="protein sequence ID" value="GAA1111418.1"/>
    <property type="molecule type" value="Genomic_DNA"/>
</dbReference>
<sequence>MASDLAAFRGMERHLRGEPDQADYLIDLSNIVRETALGGDTRRSLDRLRLVLAALCRTTGDPDVTVHAIADNSLLDRRYDDEFPHPGEPGLLREWRDRGLIAAIGKADPDLLDHAKVFGTPVVSSDNFTGHRGDHPWIQGDREHFLRPERPARGGPVRLVRRDMRVVADREISREGERDDLKARNLMLGGRPRADILERSWRCPRQACNPGPAIRGGKVVCRSHGTLLADAGPRRPRLQLKILVDGQCQAWENLAEDEGREFALGRGHLARIDPELLAERRRLAVSRHHLVIVAHRGTLRVLDTSKGRSRIRTLRPGGAASPWRTLPHRDDLPAGRTDVARYGGFGPDDEIELVPGVVLRRSGQRWPGERAEGVRARPPRRPGKEDELTRTD</sequence>
<reference evidence="2 3" key="1">
    <citation type="journal article" date="2019" name="Int. J. Syst. Evol. Microbiol.">
        <title>The Global Catalogue of Microorganisms (GCM) 10K type strain sequencing project: providing services to taxonomists for standard genome sequencing and annotation.</title>
        <authorList>
            <consortium name="The Broad Institute Genomics Platform"/>
            <consortium name="The Broad Institute Genome Sequencing Center for Infectious Disease"/>
            <person name="Wu L."/>
            <person name="Ma J."/>
        </authorList>
    </citation>
    <scope>NUCLEOTIDE SEQUENCE [LARGE SCALE GENOMIC DNA]</scope>
    <source>
        <strain evidence="2 3">JCM 13002</strain>
    </source>
</reference>
<feature type="region of interest" description="Disordered" evidence="1">
    <location>
        <begin position="362"/>
        <end position="392"/>
    </location>
</feature>
<feature type="compositionally biased region" description="Basic and acidic residues" evidence="1">
    <location>
        <begin position="382"/>
        <end position="392"/>
    </location>
</feature>
<dbReference type="Proteomes" id="UP001499987">
    <property type="component" value="Unassembled WGS sequence"/>
</dbReference>
<organism evidence="2 3">
    <name type="scientific">Kitasatospora arboriphila</name>
    <dbReference type="NCBI Taxonomy" id="258052"/>
    <lineage>
        <taxon>Bacteria</taxon>
        <taxon>Bacillati</taxon>
        <taxon>Actinomycetota</taxon>
        <taxon>Actinomycetes</taxon>
        <taxon>Kitasatosporales</taxon>
        <taxon>Streptomycetaceae</taxon>
        <taxon>Kitasatospora</taxon>
    </lineage>
</organism>
<keyword evidence="3" id="KW-1185">Reference proteome</keyword>
<accession>A0ABN1U0T2</accession>